<feature type="compositionally biased region" description="Basic residues" evidence="1">
    <location>
        <begin position="1"/>
        <end position="10"/>
    </location>
</feature>
<gene>
    <name evidence="2" type="ORF">MP_TR4918_c0_g1_i1_g.13277</name>
</gene>
<organism evidence="2">
    <name type="scientific">Noccaea caerulescens</name>
    <name type="common">Alpine penny-cress</name>
    <name type="synonym">Thlaspi caerulescens</name>
    <dbReference type="NCBI Taxonomy" id="107243"/>
    <lineage>
        <taxon>Eukaryota</taxon>
        <taxon>Viridiplantae</taxon>
        <taxon>Streptophyta</taxon>
        <taxon>Embryophyta</taxon>
        <taxon>Tracheophyta</taxon>
        <taxon>Spermatophyta</taxon>
        <taxon>Magnoliopsida</taxon>
        <taxon>eudicotyledons</taxon>
        <taxon>Gunneridae</taxon>
        <taxon>Pentapetalae</taxon>
        <taxon>rosids</taxon>
        <taxon>malvids</taxon>
        <taxon>Brassicales</taxon>
        <taxon>Brassicaceae</taxon>
        <taxon>Coluteocarpeae</taxon>
        <taxon>Noccaea</taxon>
    </lineage>
</organism>
<name>A0A1J3JCX9_NOCCA</name>
<accession>A0A1J3JCX9</accession>
<feature type="region of interest" description="Disordered" evidence="1">
    <location>
        <begin position="1"/>
        <end position="31"/>
    </location>
</feature>
<protein>
    <recommendedName>
        <fullName evidence="3">NYN domain-containing protein</fullName>
    </recommendedName>
</protein>
<sequence length="240" mass="27027">MGRRHRRRKEKPMARKMEDISDVEGSDSSGKKSLRIEDFSVVVEGGRIGDMFDDIKKKEDLDCRERKTMVFWNMIKCPIPPDALPGVKSTISSALCGMGLHSRLLIYAYGDKSLLHQKDDFWKAGICYCVEREQLPEGEQKDADIQDYGELDLEVIVFSEQTYGCPADIMVIPKPDQHSELHRVLKCLQSRNHDVLQVNTPVGDSGDQFLESLESVVACTRGLDGEAEPITKPKCVCAYS</sequence>
<dbReference type="EMBL" id="GEVM01015725">
    <property type="protein sequence ID" value="JAU90213.1"/>
    <property type="molecule type" value="Transcribed_RNA"/>
</dbReference>
<proteinExistence type="predicted"/>
<evidence type="ECO:0000256" key="1">
    <source>
        <dbReference type="SAM" id="MobiDB-lite"/>
    </source>
</evidence>
<evidence type="ECO:0008006" key="3">
    <source>
        <dbReference type="Google" id="ProtNLM"/>
    </source>
</evidence>
<dbReference type="AlphaFoldDB" id="A0A1J3JCX9"/>
<evidence type="ECO:0000313" key="2">
    <source>
        <dbReference type="EMBL" id="JAU90213.1"/>
    </source>
</evidence>
<reference evidence="2" key="1">
    <citation type="submission" date="2016-07" db="EMBL/GenBank/DDBJ databases">
        <title>De novo transcriptome assembly of four accessions of the metal hyperaccumulator plant Noccaea caerulescens.</title>
        <authorList>
            <person name="Blande D."/>
            <person name="Halimaa P."/>
            <person name="Tervahauta A.I."/>
            <person name="Aarts M.G."/>
            <person name="Karenlampi S.O."/>
        </authorList>
    </citation>
    <scope>NUCLEOTIDE SEQUENCE</scope>
</reference>